<evidence type="ECO:0000313" key="2">
    <source>
        <dbReference type="EMBL" id="SPC91820.1"/>
    </source>
</evidence>
<evidence type="ECO:0000256" key="1">
    <source>
        <dbReference type="SAM" id="MobiDB-lite"/>
    </source>
</evidence>
<sequence>MMAHLACTRATCARHVAVLSFHASPPPDPPRFSCAYPFLIRFSRAVLEVFRCSKWVMQHIIGKLSTSSFQWYKVCMNRSSDERVMALGSRGAGAVFVCFSGEDSGPTGDAFGEPRVPRRIRSCYLSNAPGLTDQLVASRKDSAREGGFPDVGFQRSWYRRKACTAYFCKVPDSRESELGLVRYGPASRGHRGVFGPLEDIFPIGIPARPDKFLAIREFHVVHECVFFPTCLGLQINLLRVRKTLRASVATSVGKFWDFQHSLISSTCFHALHRGELGSARYDLANGGRWNVPYFTGSSFDWDSDLTGGALDDPRVARQWSRSGQFDSAFGLANGLVKLGQPWSNLVEFGQSPPNSGKCVPDHILRVSGHGFVCIHDQMVGETGETSGPGPMNKRFGWPPLEHKFDDLLAFVHMMVKQVAEMGNQKRKDGKNTNGEVSEGRPHIIMDPLPRPPTLPKPEGRDSQLDSKIDGLEEKIQAHAGPELLRNTDSFKRIEDAVKTKRMVDMPALMALVEQIAKRTLVEKNEGGVQDDSQERQEMVEDSSMLYPLGVSQGRFR</sequence>
<dbReference type="AlphaFoldDB" id="A0A2N9FXI0"/>
<feature type="region of interest" description="Disordered" evidence="1">
    <location>
        <begin position="422"/>
        <end position="464"/>
    </location>
</feature>
<feature type="region of interest" description="Disordered" evidence="1">
    <location>
        <begin position="524"/>
        <end position="545"/>
    </location>
</feature>
<reference evidence="2" key="1">
    <citation type="submission" date="2018-02" db="EMBL/GenBank/DDBJ databases">
        <authorList>
            <person name="Cohen D.B."/>
            <person name="Kent A.D."/>
        </authorList>
    </citation>
    <scope>NUCLEOTIDE SEQUENCE</scope>
</reference>
<gene>
    <name evidence="2" type="ORF">FSB_LOCUS19702</name>
</gene>
<organism evidence="2">
    <name type="scientific">Fagus sylvatica</name>
    <name type="common">Beechnut</name>
    <dbReference type="NCBI Taxonomy" id="28930"/>
    <lineage>
        <taxon>Eukaryota</taxon>
        <taxon>Viridiplantae</taxon>
        <taxon>Streptophyta</taxon>
        <taxon>Embryophyta</taxon>
        <taxon>Tracheophyta</taxon>
        <taxon>Spermatophyta</taxon>
        <taxon>Magnoliopsida</taxon>
        <taxon>eudicotyledons</taxon>
        <taxon>Gunneridae</taxon>
        <taxon>Pentapetalae</taxon>
        <taxon>rosids</taxon>
        <taxon>fabids</taxon>
        <taxon>Fagales</taxon>
        <taxon>Fagaceae</taxon>
        <taxon>Fagus</taxon>
    </lineage>
</organism>
<dbReference type="EMBL" id="OIVN01001257">
    <property type="protein sequence ID" value="SPC91820.1"/>
    <property type="molecule type" value="Genomic_DNA"/>
</dbReference>
<protein>
    <submittedName>
        <fullName evidence="2">Uncharacterized protein</fullName>
    </submittedName>
</protein>
<accession>A0A2N9FXI0</accession>
<name>A0A2N9FXI0_FAGSY</name>
<proteinExistence type="predicted"/>